<gene>
    <name evidence="3" type="ORF">SAMN06265827_1442</name>
</gene>
<evidence type="ECO:0000313" key="4">
    <source>
        <dbReference type="Proteomes" id="UP000219573"/>
    </source>
</evidence>
<evidence type="ECO:0000256" key="1">
    <source>
        <dbReference type="ARBA" id="ARBA00022801"/>
    </source>
</evidence>
<dbReference type="PANTHER" id="PTHR30404">
    <property type="entry name" value="N-ACETYLMURAMOYL-L-ALANINE AMIDASE"/>
    <property type="match status" value="1"/>
</dbReference>
<dbReference type="GO" id="GO:0030288">
    <property type="term" value="C:outer membrane-bounded periplasmic space"/>
    <property type="evidence" value="ECO:0007669"/>
    <property type="project" value="TreeGrafter"/>
</dbReference>
<dbReference type="OrthoDB" id="9806267at2"/>
<feature type="domain" description="MurNAc-LAA" evidence="2">
    <location>
        <begin position="3"/>
        <end position="64"/>
    </location>
</feature>
<evidence type="ECO:0000313" key="3">
    <source>
        <dbReference type="EMBL" id="SNY46663.1"/>
    </source>
</evidence>
<dbReference type="CDD" id="cd02696">
    <property type="entry name" value="MurNAc-LAA"/>
    <property type="match status" value="1"/>
</dbReference>
<keyword evidence="4" id="KW-1185">Reference proteome</keyword>
<dbReference type="PANTHER" id="PTHR30404:SF0">
    <property type="entry name" value="N-ACETYLMURAMOYL-L-ALANINE AMIDASE AMIC"/>
    <property type="match status" value="1"/>
</dbReference>
<dbReference type="GO" id="GO:0009253">
    <property type="term" value="P:peptidoglycan catabolic process"/>
    <property type="evidence" value="ECO:0007669"/>
    <property type="project" value="InterPro"/>
</dbReference>
<accession>A0A285IFF7</accession>
<dbReference type="AlphaFoldDB" id="A0A285IFF7"/>
<dbReference type="Gene3D" id="3.40.630.40">
    <property type="entry name" value="Zn-dependent exopeptidases"/>
    <property type="match status" value="1"/>
</dbReference>
<keyword evidence="1" id="KW-0378">Hydrolase</keyword>
<protein>
    <submittedName>
        <fullName evidence="3">N-acetylmuramoyl-L-alanine amidase</fullName>
    </submittedName>
</protein>
<reference evidence="4" key="1">
    <citation type="submission" date="2017-09" db="EMBL/GenBank/DDBJ databases">
        <authorList>
            <person name="Varghese N."/>
            <person name="Submissions S."/>
        </authorList>
    </citation>
    <scope>NUCLEOTIDE SEQUENCE [LARGE SCALE GENOMIC DNA]</scope>
    <source>
        <strain evidence="4">MSL47</strain>
    </source>
</reference>
<dbReference type="InterPro" id="IPR002508">
    <property type="entry name" value="MurNAc-LAA_cat"/>
</dbReference>
<dbReference type="EMBL" id="OBDZ01000044">
    <property type="protein sequence ID" value="SNY46663.1"/>
    <property type="molecule type" value="Genomic_DNA"/>
</dbReference>
<dbReference type="InterPro" id="IPR050695">
    <property type="entry name" value="N-acetylmuramoyl_amidase_3"/>
</dbReference>
<dbReference type="Pfam" id="PF01520">
    <property type="entry name" value="Amidase_3"/>
    <property type="match status" value="1"/>
</dbReference>
<dbReference type="GO" id="GO:0008745">
    <property type="term" value="F:N-acetylmuramoyl-L-alanine amidase activity"/>
    <property type="evidence" value="ECO:0007669"/>
    <property type="project" value="InterPro"/>
</dbReference>
<dbReference type="SUPFAM" id="SSF53187">
    <property type="entry name" value="Zn-dependent exopeptidases"/>
    <property type="match status" value="1"/>
</dbReference>
<name>A0A285IFF7_9FIRM</name>
<proteinExistence type="predicted"/>
<evidence type="ECO:0000259" key="2">
    <source>
        <dbReference type="Pfam" id="PF01520"/>
    </source>
</evidence>
<dbReference type="Proteomes" id="UP000219573">
    <property type="component" value="Unassembled WGS sequence"/>
</dbReference>
<sequence>MNIIIDPGHGGKDFGAVGEFSCEKGINLKLAKLIEFLLEYLGYEVKLTRDKDCLPIWAERVESSEEDIFTRQLSATNIFTFVNQR</sequence>
<organism evidence="3 4">
    <name type="scientific">Orenia metallireducens</name>
    <dbReference type="NCBI Taxonomy" id="1413210"/>
    <lineage>
        <taxon>Bacteria</taxon>
        <taxon>Bacillati</taxon>
        <taxon>Bacillota</taxon>
        <taxon>Clostridia</taxon>
        <taxon>Halanaerobiales</taxon>
        <taxon>Halobacteroidaceae</taxon>
        <taxon>Orenia</taxon>
    </lineage>
</organism>